<dbReference type="OrthoDB" id="185373at2759"/>
<dbReference type="EMBL" id="CP064813">
    <property type="protein sequence ID" value="QPG75264.1"/>
    <property type="molecule type" value="Genomic_DNA"/>
</dbReference>
<dbReference type="PANTHER" id="PTHR46128">
    <property type="entry name" value="MITOCHONDRIAL GROUP I INTRON SPLICING FACTOR CCM1"/>
    <property type="match status" value="1"/>
</dbReference>
<comment type="similarity">
    <text evidence="1">Belongs to the PPR family. P subfamily.</text>
</comment>
<reference evidence="2" key="1">
    <citation type="submission" date="2020-10" db="EMBL/GenBank/DDBJ databases">
        <authorList>
            <person name="Roach M.J.R."/>
        </authorList>
    </citation>
    <scope>NUCLEOTIDE SEQUENCE</scope>
    <source>
        <strain evidence="2">CBS 1945</strain>
    </source>
</reference>
<sequence length="610" mass="71747">MFMFFTAADGEISYDYEGNTVNKQLLLLLDILEKKLPCPMTEYINLLYFATRNNFDDCCLTIMRKLSTLTDKFTNEALLDKTRDDEFMAIVSSALKFGDYDGAATKLMRYLKVKHPFDDFGRGEWISYLQYTAYQTAESYGCIELCKLIEEVNGKLDSEYHRDYRLNDTETYNCILESLCYSNKSSDFIESFSQEFDRMYELTRDARSFSILIRHYLQSGDVKAAVNSFETSLEEAVAWDDDYGGIYIPVLFHLLADYFDKTSDDLYYKTQVYKKIKAFEYPLDKNALHAMVKQFLKGNFVGDAMEIFEREVPSLKNTKDRYDISDYPRLIELYYRYAVTNCEDLKSNWLLYEFLEKFFSLPYEFYPALLKYWIDVGYPSRALKIYADMKQLSKENKLPPPREEIYIYLLQSFSRFQYEDGISKLQLAVKMDLSLNMDIKLLNALMGALCSIEDSFRVRDMFNQAQALPARYGLNQESCYWALKSLKFASLNEVNNFYLNLSQFEILPDANIFGEYLIAHCYYEQYGTALEKLIDTYENGDLDLIDRNVLRNFHNFCLNDRVRHKLDDFATEKLSQLWKDLKQSGELLEDTLKQPSLLDNPYQEIELKIR</sequence>
<dbReference type="GeneID" id="62196015"/>
<dbReference type="Proteomes" id="UP000662931">
    <property type="component" value="Chromosome 2"/>
</dbReference>
<dbReference type="AlphaFoldDB" id="A0A875S7Z5"/>
<name>A0A875S7Z5_EENNA</name>
<gene>
    <name evidence="2" type="ORF">FOA43_002614</name>
</gene>
<evidence type="ECO:0000256" key="1">
    <source>
        <dbReference type="ARBA" id="ARBA00007626"/>
    </source>
</evidence>
<dbReference type="KEGG" id="bnn:FOA43_002614"/>
<accession>A0A875S7Z5</accession>
<dbReference type="InterPro" id="IPR011990">
    <property type="entry name" value="TPR-like_helical_dom_sf"/>
</dbReference>
<dbReference type="PANTHER" id="PTHR46128:SF211">
    <property type="entry name" value="PENTACOTRIPEPTIDE-REPEAT REGION OF PRORP DOMAIN-CONTAINING PROTEIN"/>
    <property type="match status" value="1"/>
</dbReference>
<evidence type="ECO:0000313" key="2">
    <source>
        <dbReference type="EMBL" id="QPG75264.1"/>
    </source>
</evidence>
<proteinExistence type="inferred from homology"/>
<dbReference type="InterPro" id="IPR050872">
    <property type="entry name" value="PPR_P_subfamily"/>
</dbReference>
<protein>
    <submittedName>
        <fullName evidence="2">Uncharacterized protein</fullName>
    </submittedName>
</protein>
<dbReference type="RefSeq" id="XP_038778829.1">
    <property type="nucleotide sequence ID" value="XM_038922901.1"/>
</dbReference>
<dbReference type="Gene3D" id="1.25.40.10">
    <property type="entry name" value="Tetratricopeptide repeat domain"/>
    <property type="match status" value="1"/>
</dbReference>
<evidence type="ECO:0000313" key="3">
    <source>
        <dbReference type="Proteomes" id="UP000662931"/>
    </source>
</evidence>
<organism evidence="2 3">
    <name type="scientific">Eeniella nana</name>
    <name type="common">Yeast</name>
    <name type="synonym">Brettanomyces nanus</name>
    <dbReference type="NCBI Taxonomy" id="13502"/>
    <lineage>
        <taxon>Eukaryota</taxon>
        <taxon>Fungi</taxon>
        <taxon>Dikarya</taxon>
        <taxon>Ascomycota</taxon>
        <taxon>Saccharomycotina</taxon>
        <taxon>Pichiomycetes</taxon>
        <taxon>Pichiales</taxon>
        <taxon>Pichiaceae</taxon>
        <taxon>Brettanomyces</taxon>
    </lineage>
</organism>
<keyword evidence="3" id="KW-1185">Reference proteome</keyword>